<keyword evidence="3" id="KW-0378">Hydrolase</keyword>
<dbReference type="InterPro" id="IPR020422">
    <property type="entry name" value="TYR_PHOSPHATASE_DUAL_dom"/>
</dbReference>
<evidence type="ECO:0000259" key="5">
    <source>
        <dbReference type="PROSITE" id="PS50056"/>
    </source>
</evidence>
<comment type="similarity">
    <text evidence="1 3">Belongs to the protein-tyrosine phosphatase family. Non-receptor class dual specificity subfamily.</text>
</comment>
<proteinExistence type="inferred from homology"/>
<dbReference type="GO" id="GO:0004725">
    <property type="term" value="F:protein tyrosine phosphatase activity"/>
    <property type="evidence" value="ECO:0007669"/>
    <property type="project" value="UniProtKB-EC"/>
</dbReference>
<dbReference type="PANTHER" id="PTHR45682">
    <property type="entry name" value="AGAP008228-PA"/>
    <property type="match status" value="1"/>
</dbReference>
<dbReference type="CDD" id="cd14515">
    <property type="entry name" value="DUSP3-like"/>
    <property type="match status" value="1"/>
</dbReference>
<keyword evidence="7" id="KW-1185">Reference proteome</keyword>
<evidence type="ECO:0000256" key="2">
    <source>
        <dbReference type="PIRSR" id="PIRSR620405-1"/>
    </source>
</evidence>
<dbReference type="InterPro" id="IPR000387">
    <property type="entry name" value="Tyr_Pase_dom"/>
</dbReference>
<dbReference type="SMART" id="SM00195">
    <property type="entry name" value="DSPc"/>
    <property type="match status" value="1"/>
</dbReference>
<dbReference type="EC" id="3.1.3.48" evidence="3"/>
<keyword evidence="3" id="KW-0904">Protein phosphatase</keyword>
<organism evidence="6 7">
    <name type="scientific">Littorina saxatilis</name>
    <dbReference type="NCBI Taxonomy" id="31220"/>
    <lineage>
        <taxon>Eukaryota</taxon>
        <taxon>Metazoa</taxon>
        <taxon>Spiralia</taxon>
        <taxon>Lophotrochozoa</taxon>
        <taxon>Mollusca</taxon>
        <taxon>Gastropoda</taxon>
        <taxon>Caenogastropoda</taxon>
        <taxon>Littorinimorpha</taxon>
        <taxon>Littorinoidea</taxon>
        <taxon>Littorinidae</taxon>
        <taxon>Littorina</taxon>
    </lineage>
</organism>
<comment type="catalytic activity">
    <reaction evidence="3">
        <text>O-phospho-L-threonyl-[protein] + H2O = L-threonyl-[protein] + phosphate</text>
        <dbReference type="Rhea" id="RHEA:47004"/>
        <dbReference type="Rhea" id="RHEA-COMP:11060"/>
        <dbReference type="Rhea" id="RHEA-COMP:11605"/>
        <dbReference type="ChEBI" id="CHEBI:15377"/>
        <dbReference type="ChEBI" id="CHEBI:30013"/>
        <dbReference type="ChEBI" id="CHEBI:43474"/>
        <dbReference type="ChEBI" id="CHEBI:61977"/>
        <dbReference type="EC" id="3.1.3.16"/>
    </reaction>
</comment>
<dbReference type="PRINTS" id="PR01908">
    <property type="entry name" value="ADSPHPHTASE"/>
</dbReference>
<accession>A0AAN9G8K9</accession>
<dbReference type="EMBL" id="JBAMIC010000012">
    <property type="protein sequence ID" value="KAK7098584.1"/>
    <property type="molecule type" value="Genomic_DNA"/>
</dbReference>
<dbReference type="GO" id="GO:0043409">
    <property type="term" value="P:negative regulation of MAPK cascade"/>
    <property type="evidence" value="ECO:0007669"/>
    <property type="project" value="TreeGrafter"/>
</dbReference>
<dbReference type="GO" id="GO:0005737">
    <property type="term" value="C:cytoplasm"/>
    <property type="evidence" value="ECO:0007669"/>
    <property type="project" value="TreeGrafter"/>
</dbReference>
<dbReference type="PANTHER" id="PTHR45682:SF1">
    <property type="entry name" value="DUAL SPECIFICITY PROTEIN PHOSPHATASE 3"/>
    <property type="match status" value="1"/>
</dbReference>
<evidence type="ECO:0000256" key="1">
    <source>
        <dbReference type="ARBA" id="ARBA00008601"/>
    </source>
</evidence>
<comment type="function">
    <text evidence="3">Dual specificity phosphatase able to dephosphorylate phosphotyrosine, phosphoserine and phosphothreonine residues, with a preference for phosphotyrosine as a substrate.</text>
</comment>
<dbReference type="SUPFAM" id="SSF52799">
    <property type="entry name" value="(Phosphotyrosine protein) phosphatases II"/>
    <property type="match status" value="1"/>
</dbReference>
<name>A0AAN9G8K9_9CAEN</name>
<dbReference type="PROSITE" id="PS50056">
    <property type="entry name" value="TYR_PHOSPHATASE_2"/>
    <property type="match status" value="1"/>
</dbReference>
<dbReference type="InterPro" id="IPR020405">
    <property type="entry name" value="Atypical_DUSP_subfamA"/>
</dbReference>
<protein>
    <recommendedName>
        <fullName evidence="3">Dual specificity protein phosphatase</fullName>
        <ecNumber evidence="3">3.1.3.16</ecNumber>
        <ecNumber evidence="3">3.1.3.48</ecNumber>
    </recommendedName>
</protein>
<evidence type="ECO:0000256" key="3">
    <source>
        <dbReference type="RuleBase" id="RU366038"/>
    </source>
</evidence>
<evidence type="ECO:0000259" key="4">
    <source>
        <dbReference type="PROSITE" id="PS50054"/>
    </source>
</evidence>
<feature type="domain" description="Tyrosine specific protein phosphatases" evidence="5">
    <location>
        <begin position="108"/>
        <end position="165"/>
    </location>
</feature>
<sequence length="196" mass="21842">MATEKKGQLEGKAPCTIEELEAIITAQTGGLFLEPSAAYDEILPGLYLGDGETAQKRVLLRDLGVTHVLNAALGKSNFHVNTNHDMYRKRNMSFLGVEATDFMNFNMTPFFQQAAAFIEEGLHSGKVLVHCVQGMSRAATLTIAYLMLKRHMTLQDATRLVREKREICPNQGFLLQLCKLDQSLRTAGHYQSEHVS</sequence>
<dbReference type="InterPro" id="IPR000340">
    <property type="entry name" value="Dual-sp_phosphatase_cat-dom"/>
</dbReference>
<dbReference type="PRINTS" id="PR01909">
    <property type="entry name" value="ADSPHPHTASEA"/>
</dbReference>
<dbReference type="AlphaFoldDB" id="A0AAN9G8K9"/>
<comment type="catalytic activity">
    <reaction evidence="3">
        <text>O-phospho-L-tyrosyl-[protein] + H2O = L-tyrosyl-[protein] + phosphate</text>
        <dbReference type="Rhea" id="RHEA:10684"/>
        <dbReference type="Rhea" id="RHEA-COMP:10136"/>
        <dbReference type="Rhea" id="RHEA-COMP:20101"/>
        <dbReference type="ChEBI" id="CHEBI:15377"/>
        <dbReference type="ChEBI" id="CHEBI:43474"/>
        <dbReference type="ChEBI" id="CHEBI:46858"/>
        <dbReference type="ChEBI" id="CHEBI:61978"/>
        <dbReference type="EC" id="3.1.3.48"/>
    </reaction>
</comment>
<gene>
    <name evidence="6" type="ORF">V1264_002841</name>
</gene>
<dbReference type="GO" id="GO:0033549">
    <property type="term" value="F:MAP kinase phosphatase activity"/>
    <property type="evidence" value="ECO:0007669"/>
    <property type="project" value="TreeGrafter"/>
</dbReference>
<feature type="domain" description="Tyrosine-protein phosphatase" evidence="4">
    <location>
        <begin position="34"/>
        <end position="186"/>
    </location>
</feature>
<dbReference type="PROSITE" id="PS50054">
    <property type="entry name" value="TYR_PHOSPHATASE_DUAL"/>
    <property type="match status" value="1"/>
</dbReference>
<dbReference type="GO" id="GO:0004722">
    <property type="term" value="F:protein serine/threonine phosphatase activity"/>
    <property type="evidence" value="ECO:0007669"/>
    <property type="project" value="UniProtKB-EC"/>
</dbReference>
<comment type="catalytic activity">
    <reaction evidence="3">
        <text>O-phospho-L-seryl-[protein] + H2O = L-seryl-[protein] + phosphate</text>
        <dbReference type="Rhea" id="RHEA:20629"/>
        <dbReference type="Rhea" id="RHEA-COMP:9863"/>
        <dbReference type="Rhea" id="RHEA-COMP:11604"/>
        <dbReference type="ChEBI" id="CHEBI:15377"/>
        <dbReference type="ChEBI" id="CHEBI:29999"/>
        <dbReference type="ChEBI" id="CHEBI:43474"/>
        <dbReference type="ChEBI" id="CHEBI:83421"/>
        <dbReference type="EC" id="3.1.3.16"/>
    </reaction>
</comment>
<reference evidence="6 7" key="1">
    <citation type="submission" date="2024-02" db="EMBL/GenBank/DDBJ databases">
        <title>Chromosome-scale genome assembly of the rough periwinkle Littorina saxatilis.</title>
        <authorList>
            <person name="De Jode A."/>
            <person name="Faria R."/>
            <person name="Formenti G."/>
            <person name="Sims Y."/>
            <person name="Smith T.P."/>
            <person name="Tracey A."/>
            <person name="Wood J.M.D."/>
            <person name="Zagrodzka Z.B."/>
            <person name="Johannesson K."/>
            <person name="Butlin R.K."/>
            <person name="Leder E.H."/>
        </authorList>
    </citation>
    <scope>NUCLEOTIDE SEQUENCE [LARGE SCALE GENOMIC DNA]</scope>
    <source>
        <strain evidence="6">Snail1</strain>
        <tissue evidence="6">Muscle</tissue>
    </source>
</reference>
<dbReference type="InterPro" id="IPR029021">
    <property type="entry name" value="Prot-tyrosine_phosphatase-like"/>
</dbReference>
<feature type="active site" description="Phosphocysteine intermediate" evidence="2">
    <location>
        <position position="131"/>
    </location>
</feature>
<evidence type="ECO:0000313" key="6">
    <source>
        <dbReference type="EMBL" id="KAK7098584.1"/>
    </source>
</evidence>
<dbReference type="EC" id="3.1.3.16" evidence="3"/>
<dbReference type="Proteomes" id="UP001374579">
    <property type="component" value="Unassembled WGS sequence"/>
</dbReference>
<dbReference type="Pfam" id="PF00782">
    <property type="entry name" value="DSPc"/>
    <property type="match status" value="1"/>
</dbReference>
<comment type="caution">
    <text evidence="6">The sequence shown here is derived from an EMBL/GenBank/DDBJ whole genome shotgun (WGS) entry which is preliminary data.</text>
</comment>
<dbReference type="Gene3D" id="3.90.190.10">
    <property type="entry name" value="Protein tyrosine phosphatase superfamily"/>
    <property type="match status" value="1"/>
</dbReference>
<dbReference type="GO" id="GO:0008138">
    <property type="term" value="F:protein tyrosine/serine/threonine phosphatase activity"/>
    <property type="evidence" value="ECO:0007669"/>
    <property type="project" value="UniProtKB-UniRule"/>
</dbReference>
<evidence type="ECO:0000313" key="7">
    <source>
        <dbReference type="Proteomes" id="UP001374579"/>
    </source>
</evidence>